<keyword evidence="6" id="KW-1185">Reference proteome</keyword>
<dbReference type="PANTHER" id="PTHR47935:SF1">
    <property type="entry name" value="PENTATRICOPEPTIDE REPEAT-CONTAINING PROTEIN MRL1, CHLOROPLASTIC"/>
    <property type="match status" value="1"/>
</dbReference>
<dbReference type="Pfam" id="PF01535">
    <property type="entry name" value="PPR"/>
    <property type="match status" value="1"/>
</dbReference>
<keyword evidence="1" id="KW-0677">Repeat</keyword>
<feature type="repeat" description="PPR" evidence="2">
    <location>
        <begin position="756"/>
        <end position="790"/>
    </location>
</feature>
<dbReference type="Gene3D" id="1.25.40.10">
    <property type="entry name" value="Tetratricopeptide repeat domain"/>
    <property type="match status" value="3"/>
</dbReference>
<dbReference type="NCBIfam" id="TIGR00756">
    <property type="entry name" value="PPR"/>
    <property type="match status" value="7"/>
</dbReference>
<name>A0A9D5HC18_9LILI</name>
<feature type="repeat" description="PPR" evidence="2">
    <location>
        <begin position="474"/>
        <end position="508"/>
    </location>
</feature>
<dbReference type="Pfam" id="PF17177">
    <property type="entry name" value="PPR_long"/>
    <property type="match status" value="2"/>
</dbReference>
<feature type="repeat" description="PPR" evidence="2">
    <location>
        <begin position="544"/>
        <end position="578"/>
    </location>
</feature>
<feature type="repeat" description="PPR" evidence="2">
    <location>
        <begin position="509"/>
        <end position="543"/>
    </location>
</feature>
<dbReference type="InterPro" id="IPR011990">
    <property type="entry name" value="TPR-like_helical_dom_sf"/>
</dbReference>
<feature type="domain" description="PROP1-like PPR" evidence="4">
    <location>
        <begin position="620"/>
        <end position="783"/>
    </location>
</feature>
<organism evidence="5 6">
    <name type="scientific">Dioscorea zingiberensis</name>
    <dbReference type="NCBI Taxonomy" id="325984"/>
    <lineage>
        <taxon>Eukaryota</taxon>
        <taxon>Viridiplantae</taxon>
        <taxon>Streptophyta</taxon>
        <taxon>Embryophyta</taxon>
        <taxon>Tracheophyta</taxon>
        <taxon>Spermatophyta</taxon>
        <taxon>Magnoliopsida</taxon>
        <taxon>Liliopsida</taxon>
        <taxon>Dioscoreales</taxon>
        <taxon>Dioscoreaceae</taxon>
        <taxon>Dioscorea</taxon>
    </lineage>
</organism>
<dbReference type="FunFam" id="1.25.40.10:FF:000542">
    <property type="entry name" value="Pentatricopeptide repeat-containing protein MRL1, chloroplastic isoform X1"/>
    <property type="match status" value="1"/>
</dbReference>
<evidence type="ECO:0000256" key="2">
    <source>
        <dbReference type="PROSITE-ProRule" id="PRU00708"/>
    </source>
</evidence>
<dbReference type="PANTHER" id="PTHR47935">
    <property type="entry name" value="PENTATRICOPEPTIDE REPEAT-CONTAINING PROTEIN MRL1, CHLOROPLASTIC"/>
    <property type="match status" value="1"/>
</dbReference>
<feature type="repeat" description="PPR" evidence="2">
    <location>
        <begin position="616"/>
        <end position="650"/>
    </location>
</feature>
<feature type="domain" description="PROP1-like PPR" evidence="4">
    <location>
        <begin position="441"/>
        <end position="573"/>
    </location>
</feature>
<dbReference type="FunFam" id="1.25.40.10:FF:000678">
    <property type="entry name" value="Pentatricopeptide repeat-containing protein MRL1 chloroplastic"/>
    <property type="match status" value="1"/>
</dbReference>
<evidence type="ECO:0000259" key="4">
    <source>
        <dbReference type="Pfam" id="PF17177"/>
    </source>
</evidence>
<protein>
    <recommendedName>
        <fullName evidence="4">PROP1-like PPR domain-containing protein</fullName>
    </recommendedName>
</protein>
<dbReference type="EMBL" id="JAGGNH010000005">
    <property type="protein sequence ID" value="KAJ0971014.1"/>
    <property type="molecule type" value="Genomic_DNA"/>
</dbReference>
<sequence length="1065" mass="118057">MELVLAPRPQTLISTVSFPYSSSSQFHLSSSIRKEFFGSGNHRRLHGTRPRRRRCKKLGFRGYSSPRSFFQDFQCPVLVAAVAVVAFMALQVIYMNISRRRREGPESSELEKVCVPPGTELLKSGKHISKTEEVNNLNAEAEHLLKESRTRIASIHTDTELADIILPEEFGGLFMVPDNLGVIEQGNFHVNIPGFKEGRQHEDMAVSDNPLMTMENKPSCYIPLENGYRERNADSQLKHTSGAVSYNGPHMQLTGNFTGSSARKQPDVSIFKSFTAEFSKFTLQDGNASHSQLRSSQRRTDVVVNASPFSADYSEAPVPMTCTKEVSMNKEKHIRSTRGLTRDIGKRFQDQIHDKKSGFPQSNGNLVKDADSLPDYLRAYNSLLRSARLSDCLNLLESVERKSSLDMDKVNPVKFLNVCKKQKTLKEAFRFVRLIKKPTLSTFNMLLSVCASSQDFEGAFQVMLLVKETGLKPDCKLYTTLISTCAKCGKVDAMFEVFHEMVNAGVEPNVNTYGALIDGCARAGQVAKAFGAYGIMRSKRVQPDRVVFNALITACGQSGAVDRAFDVLAEMRAEPKPLDPDHVTVGALMRTCIQAGQVERAHEVYKMLDQYNIKGTPVVYTIAVRSCSQTGDLDFALSVYDDMKKKGVIPDEMFLSTLIDVAGHAGKVDVAFEILQDAKARGVQIGSVSYSSLMGACCNGKNWQKALELYEDIKAVKLLPTVSTLNALLTSLCDGGQLLKSIEVLDEMREAGVHPNEITYSILVVACEKMDEAELGFTLLSKAKKDGILPNLIMCRCLTGLCLRSFQKASSLGEHVVSFDGGRPHIENKWASCAIMAYRETIAARVIPTIEVFSQVLGCLQFPRDGTVKESFAQNLGVSIDTSRSSNIYSLIDGFGEYDTRSFSVLEEAASLGVVPRISFKDSPIIVDSRKLQIHIIEVYILTILKGLKHRLAAGARLPNIIILLPTEKTRIESANEKRKINLAGRVGQAVGSLLRRLELPYVGDESYGKIRINGLCLRRWFKPKLMGLSYTGRPFGMTSLPMRLAKGITEQQRNIRSTNNLSLE</sequence>
<evidence type="ECO:0000256" key="1">
    <source>
        <dbReference type="ARBA" id="ARBA00022737"/>
    </source>
</evidence>
<dbReference type="InterPro" id="IPR053303">
    <property type="entry name" value="Chloroplast_PPR"/>
</dbReference>
<feature type="repeat" description="PPR" evidence="2">
    <location>
        <begin position="721"/>
        <end position="755"/>
    </location>
</feature>
<reference evidence="5" key="1">
    <citation type="submission" date="2021-03" db="EMBL/GenBank/DDBJ databases">
        <authorList>
            <person name="Li Z."/>
            <person name="Yang C."/>
        </authorList>
    </citation>
    <scope>NUCLEOTIDE SEQUENCE</scope>
    <source>
        <strain evidence="5">Dzin_1.0</strain>
        <tissue evidence="5">Leaf</tissue>
    </source>
</reference>
<feature type="repeat" description="PPR" evidence="2">
    <location>
        <begin position="686"/>
        <end position="720"/>
    </location>
</feature>
<accession>A0A9D5HC18</accession>
<dbReference type="InterPro" id="IPR033443">
    <property type="entry name" value="PROP1-like_PPR_dom"/>
</dbReference>
<dbReference type="OrthoDB" id="185373at2759"/>
<keyword evidence="3" id="KW-1133">Transmembrane helix</keyword>
<evidence type="ECO:0000313" key="6">
    <source>
        <dbReference type="Proteomes" id="UP001085076"/>
    </source>
</evidence>
<dbReference type="PROSITE" id="PS51375">
    <property type="entry name" value="PPR"/>
    <property type="match status" value="8"/>
</dbReference>
<comment type="caution">
    <text evidence="5">The sequence shown here is derived from an EMBL/GenBank/DDBJ whole genome shotgun (WGS) entry which is preliminary data.</text>
</comment>
<feature type="transmembrane region" description="Helical" evidence="3">
    <location>
        <begin position="77"/>
        <end position="97"/>
    </location>
</feature>
<proteinExistence type="predicted"/>
<evidence type="ECO:0000256" key="3">
    <source>
        <dbReference type="SAM" id="Phobius"/>
    </source>
</evidence>
<reference evidence="5" key="2">
    <citation type="journal article" date="2022" name="Hortic Res">
        <title>The genome of Dioscorea zingiberensis sheds light on the biosynthesis, origin and evolution of the medicinally important diosgenin saponins.</title>
        <authorList>
            <person name="Li Y."/>
            <person name="Tan C."/>
            <person name="Li Z."/>
            <person name="Guo J."/>
            <person name="Li S."/>
            <person name="Chen X."/>
            <person name="Wang C."/>
            <person name="Dai X."/>
            <person name="Yang H."/>
            <person name="Song W."/>
            <person name="Hou L."/>
            <person name="Xu J."/>
            <person name="Tong Z."/>
            <person name="Xu A."/>
            <person name="Yuan X."/>
            <person name="Wang W."/>
            <person name="Yang Q."/>
            <person name="Chen L."/>
            <person name="Sun Z."/>
            <person name="Wang K."/>
            <person name="Pan B."/>
            <person name="Chen J."/>
            <person name="Bao Y."/>
            <person name="Liu F."/>
            <person name="Qi X."/>
            <person name="Gang D.R."/>
            <person name="Wen J."/>
            <person name="Li J."/>
        </authorList>
    </citation>
    <scope>NUCLEOTIDE SEQUENCE</scope>
    <source>
        <strain evidence="5">Dzin_1.0</strain>
    </source>
</reference>
<gene>
    <name evidence="5" type="ORF">J5N97_018973</name>
</gene>
<feature type="repeat" description="PPR" evidence="2">
    <location>
        <begin position="439"/>
        <end position="473"/>
    </location>
</feature>
<evidence type="ECO:0000313" key="5">
    <source>
        <dbReference type="EMBL" id="KAJ0971014.1"/>
    </source>
</evidence>
<keyword evidence="3" id="KW-0472">Membrane</keyword>
<dbReference type="Proteomes" id="UP001085076">
    <property type="component" value="Miscellaneous, Linkage group lg05"/>
</dbReference>
<dbReference type="InterPro" id="IPR002885">
    <property type="entry name" value="PPR_rpt"/>
</dbReference>
<dbReference type="AlphaFoldDB" id="A0A9D5HC18"/>
<keyword evidence="3" id="KW-0812">Transmembrane</keyword>